<gene>
    <name evidence="2" type="ORF">Thethe_02703</name>
</gene>
<name>L0IPW3_THETR</name>
<dbReference type="GO" id="GO:0003677">
    <property type="term" value="F:DNA binding"/>
    <property type="evidence" value="ECO:0007669"/>
    <property type="project" value="InterPro"/>
</dbReference>
<evidence type="ECO:0000313" key="3">
    <source>
        <dbReference type="Proteomes" id="UP000010845"/>
    </source>
</evidence>
<sequence>MSNLLWILESTKSDKFPYRLSIKKDDTTLLSLFVQNKWPGAGSQIFCLKDTNEGSSDDYEIVEKVPIISIDRYGKRLSVVLDRGVNKRCEFLFLKKKYKNKEGEYEQIFWRTQQGLKEHKPRVKLTAKGNNDLHILIDANEKYPWKFNNCIVERVQLSAGDYALFYNNEIEAVVERKSFENFRADIANLPILHQKLGELEKYRHSALVIEANYSDFLNPDKLIIYTPSYMAKVIAEIFAFHPKFQVIFAGNRKLANEWTLRFFQAIISHESESIPDTVAEEISKYQTKNDFTGGIYYDIRKEILENINGDFTISDLRNRFANTPDSTIRKVLNDLKKEGLIISQGRGKGSTWTKVKLY</sequence>
<dbReference type="GO" id="GO:0004518">
    <property type="term" value="F:nuclease activity"/>
    <property type="evidence" value="ECO:0007669"/>
    <property type="project" value="InterPro"/>
</dbReference>
<dbReference type="RefSeq" id="WP_015312684.1">
    <property type="nucleotide sequence ID" value="NC_019970.1"/>
</dbReference>
<dbReference type="PATRIC" id="fig|698948.3.peg.2694"/>
<reference evidence="2 3" key="1">
    <citation type="submission" date="2012-03" db="EMBL/GenBank/DDBJ databases">
        <title>Complete sequence of chromosome of Thermoanaerobacterium thermosaccharolyticum M0795.</title>
        <authorList>
            <consortium name="US DOE Joint Genome Institute"/>
            <person name="Lucas S."/>
            <person name="Han J."/>
            <person name="Lapidus A."/>
            <person name="Cheng J.-F."/>
            <person name="Goodwin L."/>
            <person name="Pitluck S."/>
            <person name="Peters L."/>
            <person name="Teshima H."/>
            <person name="Detter J.C."/>
            <person name="Han C."/>
            <person name="Tapia R."/>
            <person name="Land M."/>
            <person name="Hauser L."/>
            <person name="Kyrpides N."/>
            <person name="Ivanova N."/>
            <person name="Pagani I."/>
            <person name="Feinberg L."/>
            <person name="Folden J."/>
            <person name="Hogsett D."/>
            <person name="Shaw J."/>
            <person name="Woyke T."/>
        </authorList>
    </citation>
    <scope>NUCLEOTIDE SEQUENCE [LARGE SCALE GENOMIC DNA]</scope>
    <source>
        <strain evidence="2 3">M0795</strain>
    </source>
</reference>
<proteinExistence type="predicted"/>
<accession>L0IPW3</accession>
<dbReference type="HOGENOM" id="CLU_778286_0_0_9"/>
<dbReference type="EMBL" id="CP003066">
    <property type="protein sequence ID" value="AGB20266.1"/>
    <property type="molecule type" value="Genomic_DNA"/>
</dbReference>
<dbReference type="InterPro" id="IPR011335">
    <property type="entry name" value="Restrct_endonuc-II-like"/>
</dbReference>
<dbReference type="SUPFAM" id="SSF52980">
    <property type="entry name" value="Restriction endonuclease-like"/>
    <property type="match status" value="1"/>
</dbReference>
<protein>
    <recommendedName>
        <fullName evidence="1">ERCC4 domain-containing protein</fullName>
    </recommendedName>
</protein>
<evidence type="ECO:0000313" key="2">
    <source>
        <dbReference type="EMBL" id="AGB20266.1"/>
    </source>
</evidence>
<dbReference type="Pfam" id="PF02732">
    <property type="entry name" value="ERCC4"/>
    <property type="match status" value="1"/>
</dbReference>
<dbReference type="Gene3D" id="3.40.50.10130">
    <property type="match status" value="1"/>
</dbReference>
<dbReference type="KEGG" id="tto:Thethe_02703"/>
<dbReference type="GO" id="GO:0006259">
    <property type="term" value="P:DNA metabolic process"/>
    <property type="evidence" value="ECO:0007669"/>
    <property type="project" value="UniProtKB-ARBA"/>
</dbReference>
<feature type="domain" description="ERCC4" evidence="1">
    <location>
        <begin position="147"/>
        <end position="261"/>
    </location>
</feature>
<dbReference type="AlphaFoldDB" id="L0IPW3"/>
<evidence type="ECO:0000259" key="1">
    <source>
        <dbReference type="Pfam" id="PF02732"/>
    </source>
</evidence>
<dbReference type="InterPro" id="IPR006166">
    <property type="entry name" value="ERCC4_domain"/>
</dbReference>
<dbReference type="Proteomes" id="UP000010845">
    <property type="component" value="Chromosome"/>
</dbReference>
<organism evidence="2 3">
    <name type="scientific">Thermoanaerobacterium thermosaccharolyticum M0795</name>
    <dbReference type="NCBI Taxonomy" id="698948"/>
    <lineage>
        <taxon>Bacteria</taxon>
        <taxon>Bacillati</taxon>
        <taxon>Bacillota</taxon>
        <taxon>Clostridia</taxon>
        <taxon>Thermoanaerobacterales</taxon>
        <taxon>Thermoanaerobacteraceae</taxon>
        <taxon>Thermoanaerobacterium</taxon>
    </lineage>
</organism>